<dbReference type="SMART" id="SM00089">
    <property type="entry name" value="PKD"/>
    <property type="match status" value="2"/>
</dbReference>
<dbReference type="Pfam" id="PF00801">
    <property type="entry name" value="PKD"/>
    <property type="match status" value="1"/>
</dbReference>
<dbReference type="InterPro" id="IPR022409">
    <property type="entry name" value="PKD/Chitinase_dom"/>
</dbReference>
<dbReference type="InterPro" id="IPR026444">
    <property type="entry name" value="Secre_tail"/>
</dbReference>
<dbReference type="PROSITE" id="PS50093">
    <property type="entry name" value="PKD"/>
    <property type="match status" value="2"/>
</dbReference>
<protein>
    <submittedName>
        <fullName evidence="2">PKD domain protein</fullName>
    </submittedName>
</protein>
<comment type="caution">
    <text evidence="2">The sequence shown here is derived from an EMBL/GenBank/DDBJ whole genome shotgun (WGS) entry which is preliminary data.</text>
</comment>
<dbReference type="SUPFAM" id="SSF49299">
    <property type="entry name" value="PKD domain"/>
    <property type="match status" value="2"/>
</dbReference>
<evidence type="ECO:0000259" key="1">
    <source>
        <dbReference type="PROSITE" id="PS50093"/>
    </source>
</evidence>
<accession>L1NHQ3</accession>
<dbReference type="EMBL" id="AMEP01000045">
    <property type="protein sequence ID" value="EKY02841.1"/>
    <property type="molecule type" value="Genomic_DNA"/>
</dbReference>
<sequence length="636" mass="70232">MVVGSASAQTIKPGFYAKEGMKTYYRMGWDSIEEAGTWNYYSVNNKATWQLYEKTTWNGLQPFSYFDANSKYSLGIRYSEKQQKETAKSPEIEIKPNSVCNFYSCFSGGFLVFAKWMLKITDVATKEEKVLLNSFIWAQNEGYTGPNWIKFNIDLSAYSGKKVQFSFVYEGKGGEDTFIDGFEVSQIEDAEATSVSVTEGQSVHFANTSEGEITSYSWIFTGGTPSSSTEKEPVVIYNQSGVYPVTLTVSDGTNTQTFTRNAYIDVKKVAPKALIGLADIGYLSPFIGRFIPTGTSVAYKDLSEGKPTEWTWTFTGANIARSNEQNPIVTYNTSGVFSVGLKAKNDAGVSDDALINFLQVGGEQYIWNISPEENSSLNKIDMSWYGYYAGSNWLGITKFAEQFTTPSAQAQIKSVDIYFASNTTVTPDTLINVSIAEVGTDGMPGTVLATTSLKASQLIYVDNDMKPTTFAFATPITVNKAFFVVIDGIPNIDNGTKKDEIAIFCHRRKTNEKCTTFHLLTNEDEHHQPTGTYTWLKNTEDPLSMAVCPLLSYNLSPTAIDYLAKAQQVQELIFNGNDLLLSVPFETVSVFTIDGRKVLSASHPDRTVSLSTLPAGIYVVKANIGSCQSVLKVMKK</sequence>
<name>L1NHQ3_9BACT</name>
<evidence type="ECO:0000313" key="2">
    <source>
        <dbReference type="EMBL" id="EKY02841.1"/>
    </source>
</evidence>
<dbReference type="STRING" id="1127699.HMPREF9151_00647"/>
<feature type="domain" description="PKD" evidence="1">
    <location>
        <begin position="196"/>
        <end position="266"/>
    </location>
</feature>
<dbReference type="Gene3D" id="2.60.40.10">
    <property type="entry name" value="Immunoglobulins"/>
    <property type="match status" value="2"/>
</dbReference>
<reference evidence="2 3" key="1">
    <citation type="submission" date="2012-05" db="EMBL/GenBank/DDBJ databases">
        <authorList>
            <person name="Weinstock G."/>
            <person name="Sodergren E."/>
            <person name="Lobos E.A."/>
            <person name="Fulton L."/>
            <person name="Fulton R."/>
            <person name="Courtney L."/>
            <person name="Fronick C."/>
            <person name="O'Laughlin M."/>
            <person name="Godfrey J."/>
            <person name="Wilson R.M."/>
            <person name="Miner T."/>
            <person name="Farmer C."/>
            <person name="Delehaunty K."/>
            <person name="Cordes M."/>
            <person name="Minx P."/>
            <person name="Tomlinson C."/>
            <person name="Chen J."/>
            <person name="Wollam A."/>
            <person name="Pepin K.H."/>
            <person name="Bhonagiri V."/>
            <person name="Zhang X."/>
            <person name="Suruliraj S."/>
            <person name="Warren W."/>
            <person name="Mitreva M."/>
            <person name="Mardis E.R."/>
            <person name="Wilson R.K."/>
        </authorList>
    </citation>
    <scope>NUCLEOTIDE SEQUENCE [LARGE SCALE GENOMIC DNA]</scope>
    <source>
        <strain evidence="2 3">F0055</strain>
    </source>
</reference>
<feature type="domain" description="PKD" evidence="1">
    <location>
        <begin position="296"/>
        <end position="348"/>
    </location>
</feature>
<dbReference type="InterPro" id="IPR013783">
    <property type="entry name" value="Ig-like_fold"/>
</dbReference>
<organism evidence="2 3">
    <name type="scientific">Hoylesella saccharolytica F0055</name>
    <dbReference type="NCBI Taxonomy" id="1127699"/>
    <lineage>
        <taxon>Bacteria</taxon>
        <taxon>Pseudomonadati</taxon>
        <taxon>Bacteroidota</taxon>
        <taxon>Bacteroidia</taxon>
        <taxon>Bacteroidales</taxon>
        <taxon>Prevotellaceae</taxon>
        <taxon>Hoylesella</taxon>
    </lineage>
</organism>
<dbReference type="InterPro" id="IPR035986">
    <property type="entry name" value="PKD_dom_sf"/>
</dbReference>
<evidence type="ECO:0000313" key="3">
    <source>
        <dbReference type="Proteomes" id="UP000010433"/>
    </source>
</evidence>
<gene>
    <name evidence="2" type="ORF">HMPREF9151_00647</name>
</gene>
<dbReference type="CDD" id="cd00146">
    <property type="entry name" value="PKD"/>
    <property type="match status" value="2"/>
</dbReference>
<dbReference type="Proteomes" id="UP000010433">
    <property type="component" value="Unassembled WGS sequence"/>
</dbReference>
<dbReference type="NCBIfam" id="TIGR04183">
    <property type="entry name" value="Por_Secre_tail"/>
    <property type="match status" value="1"/>
</dbReference>
<dbReference type="Pfam" id="PF18911">
    <property type="entry name" value="PKD_4"/>
    <property type="match status" value="1"/>
</dbReference>
<dbReference type="HOGENOM" id="CLU_424441_0_0_10"/>
<dbReference type="PATRIC" id="fig|1127699.3.peg.596"/>
<dbReference type="AlphaFoldDB" id="L1NHQ3"/>
<proteinExistence type="predicted"/>
<dbReference type="InterPro" id="IPR000601">
    <property type="entry name" value="PKD_dom"/>
</dbReference>
<keyword evidence="3" id="KW-1185">Reference proteome</keyword>